<dbReference type="EMBL" id="DVGK01000046">
    <property type="protein sequence ID" value="HIR13073.1"/>
    <property type="molecule type" value="Genomic_DNA"/>
</dbReference>
<reference evidence="2" key="2">
    <citation type="journal article" date="2021" name="PeerJ">
        <title>Extensive microbial diversity within the chicken gut microbiome revealed by metagenomics and culture.</title>
        <authorList>
            <person name="Gilroy R."/>
            <person name="Ravi A."/>
            <person name="Getino M."/>
            <person name="Pursley I."/>
            <person name="Horton D.L."/>
            <person name="Alikhan N.F."/>
            <person name="Baker D."/>
            <person name="Gharbi K."/>
            <person name="Hall N."/>
            <person name="Watson M."/>
            <person name="Adriaenssens E.M."/>
            <person name="Foster-Nyarko E."/>
            <person name="Jarju S."/>
            <person name="Secka A."/>
            <person name="Antonio M."/>
            <person name="Oren A."/>
            <person name="Chaudhuri R.R."/>
            <person name="La Ragione R."/>
            <person name="Hildebrand F."/>
            <person name="Pallen M.J."/>
        </authorList>
    </citation>
    <scope>NUCLEOTIDE SEQUENCE</scope>
    <source>
        <strain evidence="2">ChiSjej4B22-8148</strain>
    </source>
</reference>
<feature type="domain" description="Methyltransferase type 11" evidence="1">
    <location>
        <begin position="47"/>
        <end position="141"/>
    </location>
</feature>
<reference evidence="2" key="1">
    <citation type="submission" date="2020-10" db="EMBL/GenBank/DDBJ databases">
        <authorList>
            <person name="Gilroy R."/>
        </authorList>
    </citation>
    <scope>NUCLEOTIDE SEQUENCE</scope>
    <source>
        <strain evidence="2">ChiSjej4B22-8148</strain>
    </source>
</reference>
<dbReference type="PANTHER" id="PTHR43861">
    <property type="entry name" value="TRANS-ACONITATE 2-METHYLTRANSFERASE-RELATED"/>
    <property type="match status" value="1"/>
</dbReference>
<dbReference type="InterPro" id="IPR029063">
    <property type="entry name" value="SAM-dependent_MTases_sf"/>
</dbReference>
<dbReference type="AlphaFoldDB" id="A0A9D1AB98"/>
<dbReference type="SUPFAM" id="SSF53335">
    <property type="entry name" value="S-adenosyl-L-methionine-dependent methyltransferases"/>
    <property type="match status" value="1"/>
</dbReference>
<evidence type="ECO:0000313" key="3">
    <source>
        <dbReference type="Proteomes" id="UP000886757"/>
    </source>
</evidence>
<keyword evidence="2" id="KW-0808">Transferase</keyword>
<dbReference type="Proteomes" id="UP000886757">
    <property type="component" value="Unassembled WGS sequence"/>
</dbReference>
<protein>
    <submittedName>
        <fullName evidence="2">Class I SAM-dependent methyltransferase</fullName>
    </submittedName>
</protein>
<comment type="caution">
    <text evidence="2">The sequence shown here is derived from an EMBL/GenBank/DDBJ whole genome shotgun (WGS) entry which is preliminary data.</text>
</comment>
<dbReference type="InterPro" id="IPR013216">
    <property type="entry name" value="Methyltransf_11"/>
</dbReference>
<proteinExistence type="predicted"/>
<keyword evidence="2" id="KW-0489">Methyltransferase</keyword>
<dbReference type="GO" id="GO:0008757">
    <property type="term" value="F:S-adenosylmethionine-dependent methyltransferase activity"/>
    <property type="evidence" value="ECO:0007669"/>
    <property type="project" value="InterPro"/>
</dbReference>
<dbReference type="CDD" id="cd02440">
    <property type="entry name" value="AdoMet_MTases"/>
    <property type="match status" value="1"/>
</dbReference>
<sequence>MKENRYDDEVFFQKYGEMTRSKKGLQGAGEWHALRKILPDFSGKRVLDLGCGYGWHCKYAVSQGADYVLGTDISHKMLEAARRKNADEKIEYQCAAMEDLKLPEESFDFVFSSLAFHYVRDFNALAEKVRGWLKPGGDFVFSVEHPVFTAYGSQGWYYDENGEILHFPVDNYYYEGKRDAVFLGERITKYHRTVTAYLETLLQMGFELRHVIEPQPPEDMMDLEGMKDEMRRPMMLLVAAVKAEKSKREAGCEK</sequence>
<gene>
    <name evidence="2" type="ORF">IAB31_04005</name>
</gene>
<dbReference type="Pfam" id="PF08241">
    <property type="entry name" value="Methyltransf_11"/>
    <property type="match status" value="1"/>
</dbReference>
<accession>A0A9D1AB98</accession>
<dbReference type="GO" id="GO:0032259">
    <property type="term" value="P:methylation"/>
    <property type="evidence" value="ECO:0007669"/>
    <property type="project" value="UniProtKB-KW"/>
</dbReference>
<evidence type="ECO:0000313" key="2">
    <source>
        <dbReference type="EMBL" id="HIR13073.1"/>
    </source>
</evidence>
<name>A0A9D1AB98_9FIRM</name>
<evidence type="ECO:0000259" key="1">
    <source>
        <dbReference type="Pfam" id="PF08241"/>
    </source>
</evidence>
<dbReference type="Gene3D" id="3.40.50.150">
    <property type="entry name" value="Vaccinia Virus protein VP39"/>
    <property type="match status" value="1"/>
</dbReference>
<dbReference type="PANTHER" id="PTHR43861:SF1">
    <property type="entry name" value="TRANS-ACONITATE 2-METHYLTRANSFERASE"/>
    <property type="match status" value="1"/>
</dbReference>
<organism evidence="2 3">
    <name type="scientific">Candidatus Choladousia intestinavium</name>
    <dbReference type="NCBI Taxonomy" id="2840727"/>
    <lineage>
        <taxon>Bacteria</taxon>
        <taxon>Bacillati</taxon>
        <taxon>Bacillota</taxon>
        <taxon>Clostridia</taxon>
        <taxon>Lachnospirales</taxon>
        <taxon>Lachnospiraceae</taxon>
        <taxon>Lachnospiraceae incertae sedis</taxon>
        <taxon>Candidatus Choladousia</taxon>
    </lineage>
</organism>